<proteinExistence type="predicted"/>
<evidence type="ECO:0000256" key="1">
    <source>
        <dbReference type="SAM" id="SignalP"/>
    </source>
</evidence>
<dbReference type="RefSeq" id="XP_055868532.1">
    <property type="nucleotide sequence ID" value="XM_056012557.1"/>
</dbReference>
<organism evidence="2 3">
    <name type="scientific">Biomphalaria glabrata</name>
    <name type="common">Bloodfluke planorb</name>
    <name type="synonym">Freshwater snail</name>
    <dbReference type="NCBI Taxonomy" id="6526"/>
    <lineage>
        <taxon>Eukaryota</taxon>
        <taxon>Metazoa</taxon>
        <taxon>Spiralia</taxon>
        <taxon>Lophotrochozoa</taxon>
        <taxon>Mollusca</taxon>
        <taxon>Gastropoda</taxon>
        <taxon>Heterobranchia</taxon>
        <taxon>Euthyneura</taxon>
        <taxon>Panpulmonata</taxon>
        <taxon>Hygrophila</taxon>
        <taxon>Lymnaeoidea</taxon>
        <taxon>Planorbidae</taxon>
        <taxon>Biomphalaria</taxon>
    </lineage>
</organism>
<keyword evidence="1" id="KW-0732">Signal</keyword>
<feature type="signal peptide" evidence="1">
    <location>
        <begin position="1"/>
        <end position="25"/>
    </location>
</feature>
<reference evidence="3 4" key="1">
    <citation type="submission" date="2025-04" db="UniProtKB">
        <authorList>
            <consortium name="RefSeq"/>
        </authorList>
    </citation>
    <scope>IDENTIFICATION</scope>
</reference>
<protein>
    <submittedName>
        <fullName evidence="3 4">Uncharacterized protein LOC129923108</fullName>
    </submittedName>
</protein>
<evidence type="ECO:0000313" key="4">
    <source>
        <dbReference type="RefSeq" id="XP_055868532.1"/>
    </source>
</evidence>
<dbReference type="Proteomes" id="UP001165740">
    <property type="component" value="Chromosome 15"/>
</dbReference>
<sequence>MDNFSTFLCLLGIACGLALFHHGYASNKICDKNESLESCLAENPLDDMDKFNCSEHLARCICYNAVDMRGANRTYYCSQMDRKEECYSMAIDRCPGTHDEPLFNYVYNDSITLYAKFCVNSVNQTANISLV</sequence>
<accession>A0A9W2Z0Q7</accession>
<evidence type="ECO:0000313" key="3">
    <source>
        <dbReference type="RefSeq" id="XP_055868531.1"/>
    </source>
</evidence>
<dbReference type="AlphaFoldDB" id="A0A9W2Z0Q7"/>
<keyword evidence="2" id="KW-1185">Reference proteome</keyword>
<name>A0A9W2Z0Q7_BIOGL</name>
<dbReference type="RefSeq" id="XP_055868531.1">
    <property type="nucleotide sequence ID" value="XM_056012556.1"/>
</dbReference>
<feature type="chain" id="PRO_5044702534" evidence="1">
    <location>
        <begin position="26"/>
        <end position="131"/>
    </location>
</feature>
<dbReference type="GeneID" id="129923108"/>
<gene>
    <name evidence="3 4" type="primary">LOC129923108</name>
</gene>
<evidence type="ECO:0000313" key="2">
    <source>
        <dbReference type="Proteomes" id="UP001165740"/>
    </source>
</evidence>